<keyword evidence="4 9" id="KW-0378">Hydrolase</keyword>
<comment type="cofactor">
    <cofactor evidence="9">
        <name>Zn(2+)</name>
        <dbReference type="ChEBI" id="CHEBI:29105"/>
    </cofactor>
</comment>
<keyword evidence="7" id="KW-0865">Zymogen</keyword>
<evidence type="ECO:0000256" key="1">
    <source>
        <dbReference type="ARBA" id="ARBA00009388"/>
    </source>
</evidence>
<evidence type="ECO:0000256" key="2">
    <source>
        <dbReference type="ARBA" id="ARBA00022670"/>
    </source>
</evidence>
<dbReference type="Proteomes" id="UP000321922">
    <property type="component" value="Unassembled WGS sequence"/>
</dbReference>
<dbReference type="Gene3D" id="3.10.170.10">
    <property type="match status" value="1"/>
</dbReference>
<feature type="chain" id="PRO_5023055743" description="Neutral metalloproteinase" evidence="9">
    <location>
        <begin position="26"/>
        <end position="619"/>
    </location>
</feature>
<dbReference type="CDD" id="cd09597">
    <property type="entry name" value="M4_TLP"/>
    <property type="match status" value="1"/>
</dbReference>
<dbReference type="Pfam" id="PF01447">
    <property type="entry name" value="Peptidase_M4"/>
    <property type="match status" value="1"/>
</dbReference>
<dbReference type="InterPro" id="IPR007280">
    <property type="entry name" value="Peptidase_C_arc/bac"/>
</dbReference>
<organism evidence="13 14">
    <name type="scientific">Vibrio sagamiensis NBRC 104589</name>
    <dbReference type="NCBI Taxonomy" id="1219064"/>
    <lineage>
        <taxon>Bacteria</taxon>
        <taxon>Pseudomonadati</taxon>
        <taxon>Pseudomonadota</taxon>
        <taxon>Gammaproteobacteria</taxon>
        <taxon>Vibrionales</taxon>
        <taxon>Vibrionaceae</taxon>
        <taxon>Vibrio</taxon>
    </lineage>
</organism>
<sequence>MKKFTILTGALFAITYLISAKSFSANVVDLDQIQISSGEISLLRNLLALEQSSDLVLTLTQELPDGSKKQKFSQEYNNTNIKSANVTIKVDPKNSRRFIEAHGLVIRGLARDLATDRPMIDSATMKDLVATRRNLSQTQRNTLKIQKYIELDANQKATYVYQLNYIEINGKKVKRPFIIVDAKTGEFIREWDGMHQAKVPALGNGIGGNEKTQAYRYGTQYDHLNITKENNRCYLDNDQVMTIDMRYSWDLEEEHPAYSYPCYDETNTNDRRFVNGAYSALNDAHYFGNVIYRLYQDWVNTAPLTFKLKMRVHFGFEYENAFWDGEAMTFGDGENEFYPLVDINVSTHEVSHGFTEQNSNLEYSKQSGGINEAFSDIAGEAAEYYMKGSVDWIVGADITKGEGGLRYFDQPEKDGHSIAHFRDYNDDINVHLSSGIFNKAFYLLVTQNQWNIKDAFHAFALANQLYWHEQSTFDHAACGVKRAAKDLNLDQRDVVDAFYAVGVNAICSLPADITKLELGVPIEGLAGRKNEDYYYSVYVPAGSSKLTINLQHSDHQSSNDADLYVSLGEKPTSTEAQCQSRGDGRLEQCRFTAPEPGLYLILVRGYFDFNNYHLIANVE</sequence>
<feature type="domain" description="Peptidase M4" evidence="10">
    <location>
        <begin position="211"/>
        <end position="356"/>
    </location>
</feature>
<comment type="subcellular location">
    <subcellularLocation>
        <location evidence="9">Secreted</location>
    </subcellularLocation>
</comment>
<dbReference type="Gene3D" id="1.10.390.10">
    <property type="entry name" value="Neutral Protease Domain 2"/>
    <property type="match status" value="1"/>
</dbReference>
<dbReference type="InterPro" id="IPR001570">
    <property type="entry name" value="Peptidase_M4_C_domain"/>
</dbReference>
<comment type="caution">
    <text evidence="13">The sequence shown here is derived from an EMBL/GenBank/DDBJ whole genome shotgun (WGS) entry which is preliminary data.</text>
</comment>
<keyword evidence="3" id="KW-0479">Metal-binding</keyword>
<dbReference type="PANTHER" id="PTHR33794:SF1">
    <property type="entry name" value="BACILLOLYSIN"/>
    <property type="match status" value="1"/>
</dbReference>
<dbReference type="PANTHER" id="PTHR33794">
    <property type="entry name" value="BACILLOLYSIN"/>
    <property type="match status" value="1"/>
</dbReference>
<feature type="domain" description="Peptidase C-terminal archaeal/bacterial" evidence="12">
    <location>
        <begin position="534"/>
        <end position="605"/>
    </location>
</feature>
<evidence type="ECO:0000313" key="14">
    <source>
        <dbReference type="Proteomes" id="UP000321922"/>
    </source>
</evidence>
<dbReference type="InterPro" id="IPR027268">
    <property type="entry name" value="Peptidase_M4/M1_CTD_sf"/>
</dbReference>
<dbReference type="OrthoDB" id="5378341at2"/>
<evidence type="ECO:0000259" key="12">
    <source>
        <dbReference type="Pfam" id="PF04151"/>
    </source>
</evidence>
<dbReference type="PRINTS" id="PR00730">
    <property type="entry name" value="THERMOLYSIN"/>
</dbReference>
<dbReference type="InterPro" id="IPR023612">
    <property type="entry name" value="Peptidase_M4"/>
</dbReference>
<evidence type="ECO:0000256" key="9">
    <source>
        <dbReference type="RuleBase" id="RU366073"/>
    </source>
</evidence>
<evidence type="ECO:0000313" key="13">
    <source>
        <dbReference type="EMBL" id="GEM74598.1"/>
    </source>
</evidence>
<accession>A0A511QBG2</accession>
<keyword evidence="2 9" id="KW-0645">Protease</keyword>
<dbReference type="EMBL" id="BJXJ01000005">
    <property type="protein sequence ID" value="GEM74598.1"/>
    <property type="molecule type" value="Genomic_DNA"/>
</dbReference>
<evidence type="ECO:0000256" key="7">
    <source>
        <dbReference type="ARBA" id="ARBA00023145"/>
    </source>
</evidence>
<evidence type="ECO:0000256" key="3">
    <source>
        <dbReference type="ARBA" id="ARBA00022723"/>
    </source>
</evidence>
<feature type="domain" description="Peptidase M4 C-terminal" evidence="11">
    <location>
        <begin position="359"/>
        <end position="503"/>
    </location>
</feature>
<comment type="function">
    <text evidence="9">Extracellular zinc metalloprotease.</text>
</comment>
<gene>
    <name evidence="13" type="primary">hap</name>
    <name evidence="13" type="ORF">VSA01S_07100</name>
</gene>
<dbReference type="Gene3D" id="2.60.120.380">
    <property type="match status" value="1"/>
</dbReference>
<evidence type="ECO:0000256" key="4">
    <source>
        <dbReference type="ARBA" id="ARBA00022801"/>
    </source>
</evidence>
<dbReference type="RefSeq" id="WP_039980663.1">
    <property type="nucleotide sequence ID" value="NZ_BAOJ01000038.1"/>
</dbReference>
<dbReference type="GO" id="GO:0005576">
    <property type="term" value="C:extracellular region"/>
    <property type="evidence" value="ECO:0007669"/>
    <property type="project" value="UniProtKB-SubCell"/>
</dbReference>
<dbReference type="SUPFAM" id="SSF55486">
    <property type="entry name" value="Metalloproteases ('zincins'), catalytic domain"/>
    <property type="match status" value="1"/>
</dbReference>
<dbReference type="GO" id="GO:0004222">
    <property type="term" value="F:metalloendopeptidase activity"/>
    <property type="evidence" value="ECO:0007669"/>
    <property type="project" value="UniProtKB-UniRule"/>
</dbReference>
<keyword evidence="9" id="KW-0732">Signal</keyword>
<dbReference type="EC" id="3.4.24.-" evidence="9"/>
<dbReference type="GO" id="GO:0046872">
    <property type="term" value="F:metal ion binding"/>
    <property type="evidence" value="ECO:0007669"/>
    <property type="project" value="UniProtKB-UniRule"/>
</dbReference>
<dbReference type="Pfam" id="PF04151">
    <property type="entry name" value="PPC"/>
    <property type="match status" value="1"/>
</dbReference>
<keyword evidence="9" id="KW-0964">Secreted</keyword>
<dbReference type="InterPro" id="IPR050728">
    <property type="entry name" value="Zinc_Metalloprotease_M4"/>
</dbReference>
<proteinExistence type="inferred from homology"/>
<feature type="active site" evidence="8">
    <location>
        <position position="349"/>
    </location>
</feature>
<comment type="similarity">
    <text evidence="1 9">Belongs to the peptidase M4 family.</text>
</comment>
<dbReference type="GO" id="GO:0006508">
    <property type="term" value="P:proteolysis"/>
    <property type="evidence" value="ECO:0007669"/>
    <property type="project" value="UniProtKB-KW"/>
</dbReference>
<evidence type="ECO:0000259" key="11">
    <source>
        <dbReference type="Pfam" id="PF02868"/>
    </source>
</evidence>
<evidence type="ECO:0000256" key="5">
    <source>
        <dbReference type="ARBA" id="ARBA00022833"/>
    </source>
</evidence>
<name>A0A511QBG2_9VIBR</name>
<feature type="active site" description="Proton donor" evidence="8">
    <location>
        <position position="431"/>
    </location>
</feature>
<dbReference type="Gene3D" id="3.10.450.40">
    <property type="match status" value="1"/>
</dbReference>
<keyword evidence="14" id="KW-1185">Reference proteome</keyword>
<feature type="signal peptide" evidence="9">
    <location>
        <begin position="1"/>
        <end position="25"/>
    </location>
</feature>
<evidence type="ECO:0000259" key="10">
    <source>
        <dbReference type="Pfam" id="PF01447"/>
    </source>
</evidence>
<protein>
    <recommendedName>
        <fullName evidence="9">Neutral metalloproteinase</fullName>
        <ecNumber evidence="9">3.4.24.-</ecNumber>
    </recommendedName>
</protein>
<keyword evidence="6 9" id="KW-0482">Metalloprotease</keyword>
<keyword evidence="5 9" id="KW-0862">Zinc</keyword>
<evidence type="ECO:0000256" key="6">
    <source>
        <dbReference type="ARBA" id="ARBA00023049"/>
    </source>
</evidence>
<dbReference type="InterPro" id="IPR013856">
    <property type="entry name" value="Peptidase_M4_domain"/>
</dbReference>
<dbReference type="AlphaFoldDB" id="A0A511QBG2"/>
<dbReference type="Pfam" id="PF02868">
    <property type="entry name" value="Peptidase_M4_C"/>
    <property type="match status" value="1"/>
</dbReference>
<evidence type="ECO:0000256" key="8">
    <source>
        <dbReference type="PIRSR" id="PIRSR623612-1"/>
    </source>
</evidence>
<reference evidence="13 14" key="1">
    <citation type="submission" date="2019-07" db="EMBL/GenBank/DDBJ databases">
        <title>Whole genome shotgun sequence of Vibrio sagamiensis NBRC 104589.</title>
        <authorList>
            <person name="Hosoyama A."/>
            <person name="Uohara A."/>
            <person name="Ohji S."/>
            <person name="Ichikawa N."/>
        </authorList>
    </citation>
    <scope>NUCLEOTIDE SEQUENCE [LARGE SCALE GENOMIC DNA]</scope>
    <source>
        <strain evidence="13 14">NBRC 104589</strain>
    </source>
</reference>